<evidence type="ECO:0000313" key="6">
    <source>
        <dbReference type="Proteomes" id="UP000494256"/>
    </source>
</evidence>
<dbReference type="InterPro" id="IPR000477">
    <property type="entry name" value="RT_dom"/>
</dbReference>
<dbReference type="Pfam" id="PF00078">
    <property type="entry name" value="RVT_1"/>
    <property type="match status" value="1"/>
</dbReference>
<dbReference type="Gene3D" id="3.30.70.270">
    <property type="match status" value="1"/>
</dbReference>
<organism evidence="5 6">
    <name type="scientific">Arctia plantaginis</name>
    <name type="common">Wood tiger moth</name>
    <name type="synonym">Phalaena plantaginis</name>
    <dbReference type="NCBI Taxonomy" id="874455"/>
    <lineage>
        <taxon>Eukaryota</taxon>
        <taxon>Metazoa</taxon>
        <taxon>Ecdysozoa</taxon>
        <taxon>Arthropoda</taxon>
        <taxon>Hexapoda</taxon>
        <taxon>Insecta</taxon>
        <taxon>Pterygota</taxon>
        <taxon>Neoptera</taxon>
        <taxon>Endopterygota</taxon>
        <taxon>Lepidoptera</taxon>
        <taxon>Glossata</taxon>
        <taxon>Ditrysia</taxon>
        <taxon>Noctuoidea</taxon>
        <taxon>Erebidae</taxon>
        <taxon>Arctiinae</taxon>
        <taxon>Arctia</taxon>
    </lineage>
</organism>
<evidence type="ECO:0000259" key="4">
    <source>
        <dbReference type="PROSITE" id="PS50878"/>
    </source>
</evidence>
<dbReference type="GO" id="GO:0006310">
    <property type="term" value="P:DNA recombination"/>
    <property type="evidence" value="ECO:0007669"/>
    <property type="project" value="UniProtKB-KW"/>
</dbReference>
<gene>
    <name evidence="5" type="ORF">APLA_LOCUS686</name>
</gene>
<feature type="region of interest" description="Disordered" evidence="3">
    <location>
        <begin position="514"/>
        <end position="547"/>
    </location>
</feature>
<dbReference type="EMBL" id="CADEBD010000042">
    <property type="protein sequence ID" value="CAB3221129.1"/>
    <property type="molecule type" value="Genomic_DNA"/>
</dbReference>
<dbReference type="Proteomes" id="UP000494256">
    <property type="component" value="Unassembled WGS sequence"/>
</dbReference>
<reference evidence="5 6" key="1">
    <citation type="submission" date="2020-04" db="EMBL/GenBank/DDBJ databases">
        <authorList>
            <person name="Wallbank WR R."/>
            <person name="Pardo Diaz C."/>
            <person name="Kozak K."/>
            <person name="Martin S."/>
            <person name="Jiggins C."/>
            <person name="Moest M."/>
            <person name="Warren A I."/>
            <person name="Byers J.R.P. K."/>
            <person name="Montejo-Kovacevich G."/>
            <person name="Yen C E."/>
        </authorList>
    </citation>
    <scope>NUCLEOTIDE SEQUENCE [LARGE SCALE GENOMIC DNA]</scope>
</reference>
<name>A0A8S0YNI9_ARCPL</name>
<dbReference type="Gene3D" id="1.10.150.130">
    <property type="match status" value="1"/>
</dbReference>
<dbReference type="InterPro" id="IPR043128">
    <property type="entry name" value="Rev_trsase/Diguanyl_cyclase"/>
</dbReference>
<dbReference type="GO" id="GO:0015074">
    <property type="term" value="P:DNA integration"/>
    <property type="evidence" value="ECO:0007669"/>
    <property type="project" value="InterPro"/>
</dbReference>
<dbReference type="PANTHER" id="PTHR33050">
    <property type="entry name" value="REVERSE TRANSCRIPTASE DOMAIN-CONTAINING PROTEIN"/>
    <property type="match status" value="1"/>
</dbReference>
<feature type="compositionally biased region" description="Basic and acidic residues" evidence="3">
    <location>
        <begin position="528"/>
        <end position="540"/>
    </location>
</feature>
<dbReference type="InterPro" id="IPR052055">
    <property type="entry name" value="Hepadnavirus_pol/RT"/>
</dbReference>
<dbReference type="OrthoDB" id="6022711at2759"/>
<dbReference type="GO" id="GO:0003677">
    <property type="term" value="F:DNA binding"/>
    <property type="evidence" value="ECO:0007669"/>
    <property type="project" value="UniProtKB-KW"/>
</dbReference>
<evidence type="ECO:0000256" key="3">
    <source>
        <dbReference type="SAM" id="MobiDB-lite"/>
    </source>
</evidence>
<dbReference type="SUPFAM" id="SSF56349">
    <property type="entry name" value="DNA breaking-rejoining enzymes"/>
    <property type="match status" value="1"/>
</dbReference>
<feature type="domain" description="Reverse transcriptase" evidence="4">
    <location>
        <begin position="11"/>
        <end position="193"/>
    </location>
</feature>
<feature type="region of interest" description="Disordered" evidence="3">
    <location>
        <begin position="314"/>
        <end position="355"/>
    </location>
</feature>
<keyword evidence="1" id="KW-0238">DNA-binding</keyword>
<dbReference type="InterPro" id="IPR043502">
    <property type="entry name" value="DNA/RNA_pol_sf"/>
</dbReference>
<accession>A0A8S0YNI9</accession>
<feature type="compositionally biased region" description="Polar residues" evidence="3">
    <location>
        <begin position="329"/>
        <end position="355"/>
    </location>
</feature>
<protein>
    <recommendedName>
        <fullName evidence="4">Reverse transcriptase domain-containing protein</fullName>
    </recommendedName>
</protein>
<dbReference type="InterPro" id="IPR013762">
    <property type="entry name" value="Integrase-like_cat_sf"/>
</dbReference>
<dbReference type="Gene3D" id="3.10.10.10">
    <property type="entry name" value="HIV Type 1 Reverse Transcriptase, subunit A, domain 1"/>
    <property type="match status" value="1"/>
</dbReference>
<dbReference type="PROSITE" id="PS50878">
    <property type="entry name" value="RT_POL"/>
    <property type="match status" value="1"/>
</dbReference>
<evidence type="ECO:0000256" key="1">
    <source>
        <dbReference type="ARBA" id="ARBA00023125"/>
    </source>
</evidence>
<dbReference type="Gene3D" id="1.10.443.10">
    <property type="entry name" value="Intergrase catalytic core"/>
    <property type="match status" value="1"/>
</dbReference>
<evidence type="ECO:0000256" key="2">
    <source>
        <dbReference type="ARBA" id="ARBA00023172"/>
    </source>
</evidence>
<dbReference type="InterPro" id="IPR010998">
    <property type="entry name" value="Integrase_recombinase_N"/>
</dbReference>
<sequence>MSAIISQMVAQHVLEEVKLSPSFLSTMFLIPKTDGSARPIFNLKSLNEFVYTKPFKLINVFRVPDFLQQNDWLCKIDLSQAYFNLPVAQSHRRFLRLIYKRKLFQMTCLPFGLSTAPRIFAMLTNWVAETLRHDGIRVLVYLDDFLVAHQSYHALQGHMQIVLNRLTYLGWQINYQKSVLLPCKSLVFLGIKWNPWLNERSLPREKISKIKESVSNLLHKHMVTLKELQSFCRFIKLCQCRRTEGSTSVSGYTRIPESERKRKLCQCNSTYTSETRTQLVGAKLSPHLSDPPPDANTLLDYRCIRPGVGSPTRWPCTVGNMEQRGERPSWQSKGDASYTKGNTKSRSALVQGNSASSKRQQDCYCLPAKRRRDQVRSITSTNKRSVSSSRPVPNKPEDATLTRNIQLSCRSPISSPQPTGVAPLSTVYRENISKIRSSCDRPVCVATGKSSSELCITGPERQPCDVSRCLLSEMELSLGLGLSTTLPSSQGISTSQLGLGNIPSGSTMVGTSFLESGRKSPCSSPTVRDPEPTSIPDRHSYMSATAKSPRNDLRDMEVLGGWSQNLKQWNNDQVELLKSSWRPSTRKTYKVAWNRWLTWTTKHAVNPFQPAGQNLARFLADLYIVEGLSYNSILLHKSVVCTLCNAEDAGALNSHTLVTHILKSIALKKPATKKPTIWDVDKLVTYLESYDIDKSNAFAVCRHTATLLLLCSGRRVHDLTLLAVDSTHLSESNDCLILWPLFGSKTDRINYRQSGWKLITNTTNKNVDPVFWIKHCITILKEKRQQGGLVNLFINLGGKTKVASRTVIASWVKSLLLQAGIDAPAGSLRSAVASKSWLNNCPLDEILARGNWKSQNTFARYYCKQVVPTITRPSSELTSTFSPIC</sequence>
<feature type="region of interest" description="Disordered" evidence="3">
    <location>
        <begin position="374"/>
        <end position="398"/>
    </location>
</feature>
<dbReference type="GO" id="GO:0071897">
    <property type="term" value="P:DNA biosynthetic process"/>
    <property type="evidence" value="ECO:0007669"/>
    <property type="project" value="UniProtKB-ARBA"/>
</dbReference>
<feature type="compositionally biased region" description="Polar residues" evidence="3">
    <location>
        <begin position="376"/>
        <end position="391"/>
    </location>
</feature>
<dbReference type="SUPFAM" id="SSF56672">
    <property type="entry name" value="DNA/RNA polymerases"/>
    <property type="match status" value="1"/>
</dbReference>
<dbReference type="PANTHER" id="PTHR33050:SF7">
    <property type="entry name" value="RIBONUCLEASE H"/>
    <property type="match status" value="1"/>
</dbReference>
<comment type="caution">
    <text evidence="5">The sequence shown here is derived from an EMBL/GenBank/DDBJ whole genome shotgun (WGS) entry which is preliminary data.</text>
</comment>
<dbReference type="InterPro" id="IPR011010">
    <property type="entry name" value="DNA_brk_join_enz"/>
</dbReference>
<keyword evidence="2" id="KW-0233">DNA recombination</keyword>
<proteinExistence type="predicted"/>
<dbReference type="CDD" id="cd03714">
    <property type="entry name" value="RT_DIRS1"/>
    <property type="match status" value="1"/>
</dbReference>
<evidence type="ECO:0000313" key="5">
    <source>
        <dbReference type="EMBL" id="CAB3221129.1"/>
    </source>
</evidence>
<dbReference type="AlphaFoldDB" id="A0A8S0YNI9"/>